<dbReference type="PROSITE" id="PS00350">
    <property type="entry name" value="MADS_BOX_1"/>
    <property type="match status" value="1"/>
</dbReference>
<dbReference type="GO" id="GO:0045944">
    <property type="term" value="P:positive regulation of transcription by RNA polymerase II"/>
    <property type="evidence" value="ECO:0007669"/>
    <property type="project" value="InterPro"/>
</dbReference>
<keyword evidence="11" id="KW-1185">Reference proteome</keyword>
<dbReference type="InterPro" id="IPR002487">
    <property type="entry name" value="TF_Kbox"/>
</dbReference>
<evidence type="ECO:0000313" key="11">
    <source>
        <dbReference type="Proteomes" id="UP000593562"/>
    </source>
</evidence>
<evidence type="ECO:0000256" key="7">
    <source>
        <dbReference type="SAM" id="MobiDB-lite"/>
    </source>
</evidence>
<evidence type="ECO:0000256" key="5">
    <source>
        <dbReference type="ARBA" id="ARBA00023242"/>
    </source>
</evidence>
<dbReference type="Pfam" id="PF00319">
    <property type="entry name" value="SRF-TF"/>
    <property type="match status" value="1"/>
</dbReference>
<dbReference type="GO" id="GO:0046983">
    <property type="term" value="F:protein dimerization activity"/>
    <property type="evidence" value="ECO:0007669"/>
    <property type="project" value="InterPro"/>
</dbReference>
<dbReference type="InterPro" id="IPR036879">
    <property type="entry name" value="TF_MADSbox_sf"/>
</dbReference>
<evidence type="ECO:0000256" key="6">
    <source>
        <dbReference type="SAM" id="Coils"/>
    </source>
</evidence>
<evidence type="ECO:0000256" key="2">
    <source>
        <dbReference type="ARBA" id="ARBA00023015"/>
    </source>
</evidence>
<proteinExistence type="predicted"/>
<keyword evidence="4" id="KW-0804">Transcription</keyword>
<comment type="subcellular location">
    <subcellularLocation>
        <location evidence="1">Nucleus</location>
    </subcellularLocation>
</comment>
<dbReference type="EMBL" id="JAAARO010000015">
    <property type="protein sequence ID" value="KAF5734846.1"/>
    <property type="molecule type" value="Genomic_DNA"/>
</dbReference>
<evidence type="ECO:0000259" key="9">
    <source>
        <dbReference type="PROSITE" id="PS51297"/>
    </source>
</evidence>
<name>A0A7J7CLL6_TRIWF</name>
<dbReference type="PANTHER" id="PTHR48019">
    <property type="entry name" value="SERUM RESPONSE FACTOR HOMOLOG"/>
    <property type="match status" value="1"/>
</dbReference>
<reference evidence="10 11" key="1">
    <citation type="journal article" date="2020" name="Nat. Commun.">
        <title>Genome of Tripterygium wilfordii and identification of cytochrome P450 involved in triptolide biosynthesis.</title>
        <authorList>
            <person name="Tu L."/>
            <person name="Su P."/>
            <person name="Zhang Z."/>
            <person name="Gao L."/>
            <person name="Wang J."/>
            <person name="Hu T."/>
            <person name="Zhou J."/>
            <person name="Zhang Y."/>
            <person name="Zhao Y."/>
            <person name="Liu Y."/>
            <person name="Song Y."/>
            <person name="Tong Y."/>
            <person name="Lu Y."/>
            <person name="Yang J."/>
            <person name="Xu C."/>
            <person name="Jia M."/>
            <person name="Peters R.J."/>
            <person name="Huang L."/>
            <person name="Gao W."/>
        </authorList>
    </citation>
    <scope>NUCLEOTIDE SEQUENCE [LARGE SCALE GENOMIC DNA]</scope>
    <source>
        <strain evidence="11">cv. XIE 37</strain>
        <tissue evidence="10">Leaf</tissue>
    </source>
</reference>
<protein>
    <submittedName>
        <fullName evidence="10">Agamous-like MADS-box protein AGL19</fullName>
    </submittedName>
</protein>
<keyword evidence="6" id="KW-0175">Coiled coil</keyword>
<evidence type="ECO:0000256" key="4">
    <source>
        <dbReference type="ARBA" id="ARBA00023163"/>
    </source>
</evidence>
<dbReference type="SMART" id="SM00432">
    <property type="entry name" value="MADS"/>
    <property type="match status" value="1"/>
</dbReference>
<feature type="region of interest" description="Disordered" evidence="7">
    <location>
        <begin position="68"/>
        <end position="96"/>
    </location>
</feature>
<keyword evidence="5" id="KW-0539">Nucleus</keyword>
<dbReference type="Proteomes" id="UP000593562">
    <property type="component" value="Unassembled WGS sequence"/>
</dbReference>
<evidence type="ECO:0000313" key="10">
    <source>
        <dbReference type="EMBL" id="KAF5734846.1"/>
    </source>
</evidence>
<dbReference type="Gene3D" id="3.40.1810.10">
    <property type="entry name" value="Transcription factor, MADS-box"/>
    <property type="match status" value="1"/>
</dbReference>
<accession>A0A7J7CLL6</accession>
<dbReference type="PRINTS" id="PR00404">
    <property type="entry name" value="MADSDOMAIN"/>
</dbReference>
<dbReference type="PROSITE" id="PS51297">
    <property type="entry name" value="K_BOX"/>
    <property type="match status" value="1"/>
</dbReference>
<comment type="caution">
    <text evidence="10">The sequence shown here is derived from an EMBL/GenBank/DDBJ whole genome shotgun (WGS) entry which is preliminary data.</text>
</comment>
<feature type="domain" description="MADS-box" evidence="8">
    <location>
        <begin position="1"/>
        <end position="61"/>
    </location>
</feature>
<dbReference type="GO" id="GO:0003700">
    <property type="term" value="F:DNA-binding transcription factor activity"/>
    <property type="evidence" value="ECO:0007669"/>
    <property type="project" value="InterPro"/>
</dbReference>
<keyword evidence="3" id="KW-0238">DNA-binding</keyword>
<sequence>MVRGKTQMKRIENATSRQVTFSKRRNGLLKKAFELSVLCEAEVALIIFSARGRLYEFSSSSMSKTIERYQKRVKEPESSTKQQGQHENKQHVKEDDFSMGKKIENLEASKRKLLGDGLGPCSIQELQQLESQLDRSLIRIRTRKNQLIREQIEKLKKQVYICLYICTIIYKAVLGRRVSLELGKRESSRRLI</sequence>
<dbReference type="GO" id="GO:0005634">
    <property type="term" value="C:nucleus"/>
    <property type="evidence" value="ECO:0007669"/>
    <property type="project" value="UniProtKB-SubCell"/>
</dbReference>
<evidence type="ECO:0000259" key="8">
    <source>
        <dbReference type="PROSITE" id="PS50066"/>
    </source>
</evidence>
<dbReference type="Pfam" id="PF01486">
    <property type="entry name" value="K-box"/>
    <property type="match status" value="1"/>
</dbReference>
<keyword evidence="2" id="KW-0805">Transcription regulation</keyword>
<dbReference type="FunFam" id="3.40.1810.10:FF:000030">
    <property type="entry name" value="Agamous-like MADS-box protein AGL13"/>
    <property type="match status" value="1"/>
</dbReference>
<evidence type="ECO:0000256" key="1">
    <source>
        <dbReference type="ARBA" id="ARBA00004123"/>
    </source>
</evidence>
<dbReference type="GO" id="GO:0099402">
    <property type="term" value="P:plant organ development"/>
    <property type="evidence" value="ECO:0007669"/>
    <property type="project" value="UniProtKB-ARBA"/>
</dbReference>
<gene>
    <name evidence="10" type="ORF">HS088_TW15G00341</name>
</gene>
<feature type="domain" description="K-box" evidence="9">
    <location>
        <begin position="89"/>
        <end position="192"/>
    </location>
</feature>
<dbReference type="InterPro" id="IPR033896">
    <property type="entry name" value="MEF2-like_N"/>
</dbReference>
<organism evidence="10 11">
    <name type="scientific">Tripterygium wilfordii</name>
    <name type="common">Thunder God vine</name>
    <dbReference type="NCBI Taxonomy" id="458696"/>
    <lineage>
        <taxon>Eukaryota</taxon>
        <taxon>Viridiplantae</taxon>
        <taxon>Streptophyta</taxon>
        <taxon>Embryophyta</taxon>
        <taxon>Tracheophyta</taxon>
        <taxon>Spermatophyta</taxon>
        <taxon>Magnoliopsida</taxon>
        <taxon>eudicotyledons</taxon>
        <taxon>Gunneridae</taxon>
        <taxon>Pentapetalae</taxon>
        <taxon>rosids</taxon>
        <taxon>fabids</taxon>
        <taxon>Celastrales</taxon>
        <taxon>Celastraceae</taxon>
        <taxon>Tripterygium</taxon>
    </lineage>
</organism>
<dbReference type="InterPro" id="IPR002100">
    <property type="entry name" value="TF_MADSbox"/>
</dbReference>
<dbReference type="SUPFAM" id="SSF55455">
    <property type="entry name" value="SRF-like"/>
    <property type="match status" value="1"/>
</dbReference>
<dbReference type="CDD" id="cd00265">
    <property type="entry name" value="MADS_MEF2_like"/>
    <property type="match status" value="1"/>
</dbReference>
<evidence type="ECO:0000256" key="3">
    <source>
        <dbReference type="ARBA" id="ARBA00023125"/>
    </source>
</evidence>
<dbReference type="PROSITE" id="PS50066">
    <property type="entry name" value="MADS_BOX_2"/>
    <property type="match status" value="1"/>
</dbReference>
<dbReference type="AlphaFoldDB" id="A0A7J7CLL6"/>
<feature type="coiled-coil region" evidence="6">
    <location>
        <begin position="126"/>
        <end position="158"/>
    </location>
</feature>
<dbReference type="GO" id="GO:0000977">
    <property type="term" value="F:RNA polymerase II transcription regulatory region sequence-specific DNA binding"/>
    <property type="evidence" value="ECO:0007669"/>
    <property type="project" value="InterPro"/>
</dbReference>
<dbReference type="GO" id="GO:0009908">
    <property type="term" value="P:flower development"/>
    <property type="evidence" value="ECO:0007669"/>
    <property type="project" value="UniProtKB-ARBA"/>
</dbReference>
<dbReference type="InterPro" id="IPR050142">
    <property type="entry name" value="MADS-box/MEF2_TF"/>
</dbReference>
<dbReference type="InParanoid" id="A0A7J7CLL6"/>